<reference evidence="2" key="1">
    <citation type="journal article" date="2013" name="Genome Biol.">
        <title>Reference genomes and transcriptomes of Nicotiana sylvestris and Nicotiana tomentosiformis.</title>
        <authorList>
            <person name="Sierro N."/>
            <person name="Battey J.N."/>
            <person name="Ouadi S."/>
            <person name="Bovet L."/>
            <person name="Goepfert S."/>
            <person name="Bakaher N."/>
            <person name="Peitsch M.C."/>
            <person name="Ivanov N.V."/>
        </authorList>
    </citation>
    <scope>NUCLEOTIDE SEQUENCE [LARGE SCALE GENOMIC DNA]</scope>
</reference>
<feature type="region of interest" description="Disordered" evidence="1">
    <location>
        <begin position="245"/>
        <end position="271"/>
    </location>
</feature>
<dbReference type="AlphaFoldDB" id="A0A1U7XLZ8"/>
<reference evidence="3" key="2">
    <citation type="submission" date="2025-08" db="UniProtKB">
        <authorList>
            <consortium name="RefSeq"/>
        </authorList>
    </citation>
    <scope>IDENTIFICATION</scope>
    <source>
        <tissue evidence="3">Leaf</tissue>
    </source>
</reference>
<evidence type="ECO:0000313" key="2">
    <source>
        <dbReference type="Proteomes" id="UP000189701"/>
    </source>
</evidence>
<feature type="region of interest" description="Disordered" evidence="1">
    <location>
        <begin position="145"/>
        <end position="218"/>
    </location>
</feature>
<feature type="compositionally biased region" description="Basic and acidic residues" evidence="1">
    <location>
        <begin position="33"/>
        <end position="52"/>
    </location>
</feature>
<gene>
    <name evidence="3" type="primary">LOC104239988</name>
</gene>
<sequence>MLARKIVATCALSKKLNAHLKASQVQDSQNSDDSFKSASEGERTGPSDSEQLKFGKSFVLVGFVVDVETPESRRRGGKKRRKKESESVRSDERRKGKEVADSSPTSEMVKMAICGAELEKVVESIKKIGGSGSGEAAKGLANLIKVGESYNPKKKRTPKTPGTTRANKKRKAASSETIEAPQPKGRATRSKLKQSDEELQKAMQASKKKRMDKGKAKVAEPVEAVYEDEMDPVHKGEHITVEVEVQTPKPKKAKTSLKKSSSVSKCAEPSTLAKWTRSAVKAKQVKITEKEDWSSEEVDESDTKQDKLAKFGKHTILKGRLLRDLEEE</sequence>
<dbReference type="Proteomes" id="UP000189701">
    <property type="component" value="Unplaced"/>
</dbReference>
<feature type="region of interest" description="Disordered" evidence="1">
    <location>
        <begin position="20"/>
        <end position="52"/>
    </location>
</feature>
<evidence type="ECO:0000256" key="1">
    <source>
        <dbReference type="SAM" id="MobiDB-lite"/>
    </source>
</evidence>
<dbReference type="RefSeq" id="XP_009793067.1">
    <property type="nucleotide sequence ID" value="XM_009794765.1"/>
</dbReference>
<feature type="compositionally biased region" description="Basic and acidic residues" evidence="1">
    <location>
        <begin position="83"/>
        <end position="100"/>
    </location>
</feature>
<name>A0A1U7XLZ8_NICSY</name>
<feature type="compositionally biased region" description="Low complexity" evidence="1">
    <location>
        <begin position="23"/>
        <end position="32"/>
    </location>
</feature>
<keyword evidence="2" id="KW-1185">Reference proteome</keyword>
<organism evidence="2 3">
    <name type="scientific">Nicotiana sylvestris</name>
    <name type="common">Wood tobacco</name>
    <name type="synonym">South American tobacco</name>
    <dbReference type="NCBI Taxonomy" id="4096"/>
    <lineage>
        <taxon>Eukaryota</taxon>
        <taxon>Viridiplantae</taxon>
        <taxon>Streptophyta</taxon>
        <taxon>Embryophyta</taxon>
        <taxon>Tracheophyta</taxon>
        <taxon>Spermatophyta</taxon>
        <taxon>Magnoliopsida</taxon>
        <taxon>eudicotyledons</taxon>
        <taxon>Gunneridae</taxon>
        <taxon>Pentapetalae</taxon>
        <taxon>asterids</taxon>
        <taxon>lamiids</taxon>
        <taxon>Solanales</taxon>
        <taxon>Solanaceae</taxon>
        <taxon>Nicotianoideae</taxon>
        <taxon>Nicotianeae</taxon>
        <taxon>Nicotiana</taxon>
    </lineage>
</organism>
<feature type="region of interest" description="Disordered" evidence="1">
    <location>
        <begin position="69"/>
        <end position="108"/>
    </location>
</feature>
<evidence type="ECO:0000313" key="3">
    <source>
        <dbReference type="RefSeq" id="XP_009793067.1"/>
    </source>
</evidence>
<proteinExistence type="predicted"/>
<protein>
    <submittedName>
        <fullName evidence="3">Uncharacterized protein LOC104239988</fullName>
    </submittedName>
</protein>
<accession>A0A1U7XLZ8</accession>